<keyword evidence="4" id="KW-0813">Transport</keyword>
<evidence type="ECO:0000256" key="5">
    <source>
        <dbReference type="ARBA" id="ARBA00022692"/>
    </source>
</evidence>
<feature type="transmembrane region" description="Helical" evidence="8">
    <location>
        <begin position="162"/>
        <end position="180"/>
    </location>
</feature>
<name>A0ABP1QW36_9HEXA</name>
<dbReference type="EMBL" id="CAXLJM020000049">
    <property type="protein sequence ID" value="CAL8113379.1"/>
    <property type="molecule type" value="Genomic_DNA"/>
</dbReference>
<proteinExistence type="inferred from homology"/>
<feature type="transmembrane region" description="Helical" evidence="8">
    <location>
        <begin position="478"/>
        <end position="506"/>
    </location>
</feature>
<feature type="transmembrane region" description="Helical" evidence="8">
    <location>
        <begin position="546"/>
        <end position="564"/>
    </location>
</feature>
<feature type="transmembrane region" description="Helical" evidence="8">
    <location>
        <begin position="236"/>
        <end position="259"/>
    </location>
</feature>
<evidence type="ECO:0000256" key="6">
    <source>
        <dbReference type="ARBA" id="ARBA00022989"/>
    </source>
</evidence>
<reference evidence="10 11" key="1">
    <citation type="submission" date="2024-08" db="EMBL/GenBank/DDBJ databases">
        <authorList>
            <person name="Cucini C."/>
            <person name="Frati F."/>
        </authorList>
    </citation>
    <scope>NUCLEOTIDE SEQUENCE [LARGE SCALE GENOMIC DNA]</scope>
</reference>
<evidence type="ECO:0000259" key="9">
    <source>
        <dbReference type="Pfam" id="PF01699"/>
    </source>
</evidence>
<feature type="domain" description="Sodium/calcium exchanger membrane region" evidence="9">
    <location>
        <begin position="478"/>
        <end position="628"/>
    </location>
</feature>
<comment type="similarity">
    <text evidence="2">Belongs to the Ca(2+):cation antiporter (CaCA) (TC 2.A.19) family. SLC24A subfamily.</text>
</comment>
<dbReference type="PANTHER" id="PTHR10846">
    <property type="entry name" value="SODIUM/POTASSIUM/CALCIUM EXCHANGER"/>
    <property type="match status" value="1"/>
</dbReference>
<dbReference type="InterPro" id="IPR004837">
    <property type="entry name" value="NaCa_Exmemb"/>
</dbReference>
<feature type="domain" description="Sodium/calcium exchanger membrane region" evidence="9">
    <location>
        <begin position="167"/>
        <end position="325"/>
    </location>
</feature>
<sequence>MGKYRTFSTKTTTFDELHGPSCDSGSKKFLHPENALLGETSTQRSPGTLCVPGANLRKKWKYGLHRHSALSLLLIGTLLFVQPCSSSSIAAVEPHSNVNTNASDQSLSLDVEIKQSITNSQTLGVDTVNNSLVLTANLNCTRPSSDEFPEDLFTKEQRQHGAIAIHFIVAFIMLYALLLVCDEYFVPAVECICEELHIPHNIAGATFMAISTSAPELFTNVIGTFVTKGDLGIGTIVGSAVFNILAVGSCVGIGTRFATQVSTFGPTQKRKKRKGVSLDWWSLTRDSGFYFVSVAALIAVIFDGRVYWPEALVLLIIYGFYILAMCYDAQCKGWFSTLIEKVKGVFCCKTSSRKLSSVIKKVTDGGETAPLLKKDSMSTRYGSKAALLDDANGTLDNSYHSIQPKNSRRVSLEEVATTKDEPIHDSYSSTDSRSSSSSLSSSIMVLTAVKDVCTFPFYFLMTWTIPDCRRPDRRKWCIISLIACIAWIGCLSYVISWMVCIIGGTLNIPDSVSGLTFLAAGTSLPEVLSSIIVARQGFGTMALSNSIGSNTFDVLVCLGLPWLIQSLMLTSHDSDFIEIQSGGIEYSAILLITSLIFLYIILAANDYVLDMKIGIACVIMYAIFITLACLLEMNIFFPVNLPPC</sequence>
<dbReference type="PANTHER" id="PTHR10846:SF73">
    <property type="entry name" value="SODIUM_CALCIUM EXCHANGER MEMBRANE REGION DOMAIN-CONTAINING PROTEIN"/>
    <property type="match status" value="1"/>
</dbReference>
<evidence type="ECO:0000313" key="10">
    <source>
        <dbReference type="EMBL" id="CAL8113379.1"/>
    </source>
</evidence>
<dbReference type="InterPro" id="IPR044880">
    <property type="entry name" value="NCX_ion-bd_dom_sf"/>
</dbReference>
<dbReference type="NCBIfam" id="TIGR00367">
    <property type="entry name" value="calcium/sodium antiporter"/>
    <property type="match status" value="1"/>
</dbReference>
<evidence type="ECO:0000256" key="7">
    <source>
        <dbReference type="ARBA" id="ARBA00023136"/>
    </source>
</evidence>
<feature type="transmembrane region" description="Helical" evidence="8">
    <location>
        <begin position="614"/>
        <end position="637"/>
    </location>
</feature>
<evidence type="ECO:0000256" key="2">
    <source>
        <dbReference type="ARBA" id="ARBA00005364"/>
    </source>
</evidence>
<keyword evidence="7 8" id="KW-0472">Membrane</keyword>
<dbReference type="Pfam" id="PF01699">
    <property type="entry name" value="Na_Ca_ex"/>
    <property type="match status" value="2"/>
</dbReference>
<evidence type="ECO:0000256" key="8">
    <source>
        <dbReference type="SAM" id="Phobius"/>
    </source>
</evidence>
<evidence type="ECO:0000256" key="4">
    <source>
        <dbReference type="ARBA" id="ARBA00022568"/>
    </source>
</evidence>
<feature type="transmembrane region" description="Helical" evidence="8">
    <location>
        <begin position="280"/>
        <end position="302"/>
    </location>
</feature>
<keyword evidence="4" id="KW-0406">Ion transport</keyword>
<protein>
    <recommendedName>
        <fullName evidence="9">Sodium/calcium exchanger membrane region domain-containing protein</fullName>
    </recommendedName>
</protein>
<dbReference type="Proteomes" id="UP001642540">
    <property type="component" value="Unassembled WGS sequence"/>
</dbReference>
<organism evidence="10 11">
    <name type="scientific">Orchesella dallaii</name>
    <dbReference type="NCBI Taxonomy" id="48710"/>
    <lineage>
        <taxon>Eukaryota</taxon>
        <taxon>Metazoa</taxon>
        <taxon>Ecdysozoa</taxon>
        <taxon>Arthropoda</taxon>
        <taxon>Hexapoda</taxon>
        <taxon>Collembola</taxon>
        <taxon>Entomobryomorpha</taxon>
        <taxon>Entomobryoidea</taxon>
        <taxon>Orchesellidae</taxon>
        <taxon>Orchesellinae</taxon>
        <taxon>Orchesella</taxon>
    </lineage>
</organism>
<feature type="transmembrane region" description="Helical" evidence="8">
    <location>
        <begin position="584"/>
        <end position="602"/>
    </location>
</feature>
<accession>A0ABP1QW36</accession>
<feature type="transmembrane region" description="Helical" evidence="8">
    <location>
        <begin position="308"/>
        <end position="327"/>
    </location>
</feature>
<gene>
    <name evidence="10" type="ORF">ODALV1_LOCUS15996</name>
</gene>
<evidence type="ECO:0000256" key="3">
    <source>
        <dbReference type="ARBA" id="ARBA00022449"/>
    </source>
</evidence>
<comment type="caution">
    <text evidence="10">The sequence shown here is derived from an EMBL/GenBank/DDBJ whole genome shotgun (WGS) entry which is preliminary data.</text>
</comment>
<keyword evidence="4" id="KW-0106">Calcium</keyword>
<keyword evidence="11" id="KW-1185">Reference proteome</keyword>
<comment type="subcellular location">
    <subcellularLocation>
        <location evidence="1">Membrane</location>
        <topology evidence="1">Multi-pass membrane protein</topology>
    </subcellularLocation>
</comment>
<keyword evidence="4" id="KW-0109">Calcium transport</keyword>
<keyword evidence="3" id="KW-0050">Antiport</keyword>
<feature type="transmembrane region" description="Helical" evidence="8">
    <location>
        <begin position="512"/>
        <end position="534"/>
    </location>
</feature>
<keyword evidence="6 8" id="KW-1133">Transmembrane helix</keyword>
<evidence type="ECO:0000313" key="11">
    <source>
        <dbReference type="Proteomes" id="UP001642540"/>
    </source>
</evidence>
<dbReference type="Gene3D" id="1.20.1420.30">
    <property type="entry name" value="NCX, central ion-binding region"/>
    <property type="match status" value="2"/>
</dbReference>
<keyword evidence="5 8" id="KW-0812">Transmembrane</keyword>
<dbReference type="InterPro" id="IPR004481">
    <property type="entry name" value="K/Na/Ca-exchanger"/>
</dbReference>
<evidence type="ECO:0000256" key="1">
    <source>
        <dbReference type="ARBA" id="ARBA00004141"/>
    </source>
</evidence>